<dbReference type="OrthoDB" id="9792525at2"/>
<dbReference type="PANTHER" id="PTHR37466:SF1">
    <property type="entry name" value="SLR1628 PROTEIN"/>
    <property type="match status" value="1"/>
</dbReference>
<proteinExistence type="predicted"/>
<organism evidence="1 2">
    <name type="scientific">Thalassoglobus neptunius</name>
    <dbReference type="NCBI Taxonomy" id="1938619"/>
    <lineage>
        <taxon>Bacteria</taxon>
        <taxon>Pseudomonadati</taxon>
        <taxon>Planctomycetota</taxon>
        <taxon>Planctomycetia</taxon>
        <taxon>Planctomycetales</taxon>
        <taxon>Planctomycetaceae</taxon>
        <taxon>Thalassoglobus</taxon>
    </lineage>
</organism>
<dbReference type="Proteomes" id="UP000317243">
    <property type="component" value="Unassembled WGS sequence"/>
</dbReference>
<comment type="caution">
    <text evidence="1">The sequence shown here is derived from an EMBL/GenBank/DDBJ whole genome shotgun (WGS) entry which is preliminary data.</text>
</comment>
<evidence type="ECO:0008006" key="3">
    <source>
        <dbReference type="Google" id="ProtNLM"/>
    </source>
</evidence>
<dbReference type="Gene3D" id="3.30.56.110">
    <property type="entry name" value="Protein of unknown function DUF2237"/>
    <property type="match status" value="1"/>
</dbReference>
<keyword evidence="2" id="KW-1185">Reference proteome</keyword>
<gene>
    <name evidence="1" type="ORF">KOR42_43440</name>
</gene>
<evidence type="ECO:0000313" key="2">
    <source>
        <dbReference type="Proteomes" id="UP000317243"/>
    </source>
</evidence>
<sequence length="126" mass="13788">MQRGKNVLGGELQPCSTDPMTGWFRDGCCSTGPGDLGMHVICCRVTKDFLEFSKETGNDLTTPVPEFKFPGLKPGDQWCVCAGRWKDAYDNGRACGVVLAATHMSALEFASLEELEEYAVDEVDTE</sequence>
<dbReference type="Pfam" id="PF09996">
    <property type="entry name" value="DUF2237"/>
    <property type="match status" value="1"/>
</dbReference>
<dbReference type="PANTHER" id="PTHR37466">
    <property type="entry name" value="SLR1628 PROTEIN"/>
    <property type="match status" value="1"/>
</dbReference>
<dbReference type="RefSeq" id="WP_146511714.1">
    <property type="nucleotide sequence ID" value="NZ_SIHI01000028.1"/>
</dbReference>
<name>A0A5C5W7F3_9PLAN</name>
<dbReference type="AlphaFoldDB" id="A0A5C5W7F3"/>
<accession>A0A5C5W7F3</accession>
<evidence type="ECO:0000313" key="1">
    <source>
        <dbReference type="EMBL" id="TWT46367.1"/>
    </source>
</evidence>
<dbReference type="EMBL" id="SIHI01000028">
    <property type="protein sequence ID" value="TWT46367.1"/>
    <property type="molecule type" value="Genomic_DNA"/>
</dbReference>
<dbReference type="InterPro" id="IPR018714">
    <property type="entry name" value="DUF2237"/>
</dbReference>
<reference evidence="1 2" key="1">
    <citation type="submission" date="2019-02" db="EMBL/GenBank/DDBJ databases">
        <title>Deep-cultivation of Planctomycetes and their phenomic and genomic characterization uncovers novel biology.</title>
        <authorList>
            <person name="Wiegand S."/>
            <person name="Jogler M."/>
            <person name="Boedeker C."/>
            <person name="Pinto D."/>
            <person name="Vollmers J."/>
            <person name="Rivas-Marin E."/>
            <person name="Kohn T."/>
            <person name="Peeters S.H."/>
            <person name="Heuer A."/>
            <person name="Rast P."/>
            <person name="Oberbeckmann S."/>
            <person name="Bunk B."/>
            <person name="Jeske O."/>
            <person name="Meyerdierks A."/>
            <person name="Storesund J.E."/>
            <person name="Kallscheuer N."/>
            <person name="Luecker S."/>
            <person name="Lage O.M."/>
            <person name="Pohl T."/>
            <person name="Merkel B.J."/>
            <person name="Hornburger P."/>
            <person name="Mueller R.-W."/>
            <person name="Bruemmer F."/>
            <person name="Labrenz M."/>
            <person name="Spormann A.M."/>
            <person name="Op Den Camp H."/>
            <person name="Overmann J."/>
            <person name="Amann R."/>
            <person name="Jetten M.S.M."/>
            <person name="Mascher T."/>
            <person name="Medema M.H."/>
            <person name="Devos D.P."/>
            <person name="Kaster A.-K."/>
            <person name="Ovreas L."/>
            <person name="Rohde M."/>
            <person name="Galperin M.Y."/>
            <person name="Jogler C."/>
        </authorList>
    </citation>
    <scope>NUCLEOTIDE SEQUENCE [LARGE SCALE GENOMIC DNA]</scope>
    <source>
        <strain evidence="1 2">KOR42</strain>
    </source>
</reference>
<protein>
    <recommendedName>
        <fullName evidence="3">DUF2237 domain-containing protein</fullName>
    </recommendedName>
</protein>